<dbReference type="Gene3D" id="3.30.980.10">
    <property type="entry name" value="Threonyl-trna Synthetase, Chain A, domain 2"/>
    <property type="match status" value="1"/>
</dbReference>
<dbReference type="GO" id="GO:0004813">
    <property type="term" value="F:alanine-tRNA ligase activity"/>
    <property type="evidence" value="ECO:0007669"/>
    <property type="project" value="InterPro"/>
</dbReference>
<dbReference type="InterPro" id="IPR051335">
    <property type="entry name" value="Alanyl-tRNA_Editing_Enzymes"/>
</dbReference>
<dbReference type="InterPro" id="IPR012947">
    <property type="entry name" value="tRNA_SAD"/>
</dbReference>
<dbReference type="SUPFAM" id="SSF55186">
    <property type="entry name" value="ThrRS/AlaRS common domain"/>
    <property type="match status" value="1"/>
</dbReference>
<dbReference type="EMBL" id="STFF01000001">
    <property type="protein sequence ID" value="THU40550.1"/>
    <property type="molecule type" value="Genomic_DNA"/>
</dbReference>
<dbReference type="GO" id="GO:0002161">
    <property type="term" value="F:aminoacyl-tRNA deacylase activity"/>
    <property type="evidence" value="ECO:0007669"/>
    <property type="project" value="UniProtKB-ARBA"/>
</dbReference>
<accession>A0A4S8HY16</accession>
<dbReference type="Gene3D" id="2.40.30.130">
    <property type="match status" value="1"/>
</dbReference>
<dbReference type="GO" id="GO:0006419">
    <property type="term" value="P:alanyl-tRNA aminoacylation"/>
    <property type="evidence" value="ECO:0007669"/>
    <property type="project" value="InterPro"/>
</dbReference>
<dbReference type="OrthoDB" id="9812949at2"/>
<reference evidence="5 6" key="1">
    <citation type="submission" date="2019-04" db="EMBL/GenBank/DDBJ databases">
        <title>Niastella caeni sp. nov., isolated from activated sludge.</title>
        <authorList>
            <person name="Sheng M."/>
        </authorList>
    </citation>
    <scope>NUCLEOTIDE SEQUENCE [LARGE SCALE GENOMIC DNA]</scope>
    <source>
        <strain evidence="5 6">HX-2-15</strain>
    </source>
</reference>
<dbReference type="SMART" id="SM00863">
    <property type="entry name" value="tRNA_SAD"/>
    <property type="match status" value="1"/>
</dbReference>
<dbReference type="RefSeq" id="WP_136575043.1">
    <property type="nucleotide sequence ID" value="NZ_STFF01000001.1"/>
</dbReference>
<comment type="caution">
    <text evidence="5">The sequence shown here is derived from an EMBL/GenBank/DDBJ whole genome shotgun (WGS) entry which is preliminary data.</text>
</comment>
<evidence type="ECO:0000313" key="6">
    <source>
        <dbReference type="Proteomes" id="UP000306918"/>
    </source>
</evidence>
<dbReference type="InterPro" id="IPR018164">
    <property type="entry name" value="Ala-tRNA-synth_IIc_N"/>
</dbReference>
<keyword evidence="3" id="KW-0862">Zinc</keyword>
<name>A0A4S8HY16_9BACT</name>
<dbReference type="InterPro" id="IPR018163">
    <property type="entry name" value="Thr/Ala-tRNA-synth_IIc_edit"/>
</dbReference>
<sequence>MSVRKVFWDDPYQTELQTTVTSVSENIITLKETIAYAFSGGQQSDDGTINDYKILKAQKNGKEIYYTIDNGHNLKTGDTVLLKIDWDKRYKIMKLHFAAEVILELVNQNFNRPEKIGANITSEKSRIDFIWENNISEMFPILEQKAKELIAADKPIISAFSNEDDEIRYWKIEGFGQVPCGGTHIKRTSELGALKLKRDRQGKSKERIEIYLA</sequence>
<dbReference type="GO" id="GO:0046872">
    <property type="term" value="F:metal ion binding"/>
    <property type="evidence" value="ECO:0007669"/>
    <property type="project" value="UniProtKB-KW"/>
</dbReference>
<organism evidence="5 6">
    <name type="scientific">Niastella caeni</name>
    <dbReference type="NCBI Taxonomy" id="2569763"/>
    <lineage>
        <taxon>Bacteria</taxon>
        <taxon>Pseudomonadati</taxon>
        <taxon>Bacteroidota</taxon>
        <taxon>Chitinophagia</taxon>
        <taxon>Chitinophagales</taxon>
        <taxon>Chitinophagaceae</taxon>
        <taxon>Niastella</taxon>
    </lineage>
</organism>
<dbReference type="Proteomes" id="UP000306918">
    <property type="component" value="Unassembled WGS sequence"/>
</dbReference>
<dbReference type="PANTHER" id="PTHR43462:SF1">
    <property type="entry name" value="ALANYL-TRNA EDITING PROTEIN AARSD1"/>
    <property type="match status" value="1"/>
</dbReference>
<comment type="cofactor">
    <cofactor evidence="1">
        <name>Zn(2+)</name>
        <dbReference type="ChEBI" id="CHEBI:29105"/>
    </cofactor>
</comment>
<proteinExistence type="predicted"/>
<dbReference type="GO" id="GO:0005524">
    <property type="term" value="F:ATP binding"/>
    <property type="evidence" value="ECO:0007669"/>
    <property type="project" value="InterPro"/>
</dbReference>
<evidence type="ECO:0000256" key="3">
    <source>
        <dbReference type="ARBA" id="ARBA00022833"/>
    </source>
</evidence>
<keyword evidence="6" id="KW-1185">Reference proteome</keyword>
<keyword evidence="2" id="KW-0479">Metal-binding</keyword>
<feature type="domain" description="Threonyl/alanyl tRNA synthetase SAD" evidence="4">
    <location>
        <begin position="167"/>
        <end position="209"/>
    </location>
</feature>
<protein>
    <submittedName>
        <fullName evidence="5">Alanyl-tRNA editing protein</fullName>
    </submittedName>
</protein>
<evidence type="ECO:0000256" key="2">
    <source>
        <dbReference type="ARBA" id="ARBA00022723"/>
    </source>
</evidence>
<dbReference type="Pfam" id="PF01411">
    <property type="entry name" value="tRNA-synt_2c"/>
    <property type="match status" value="1"/>
</dbReference>
<gene>
    <name evidence="5" type="ORF">FAM09_00095</name>
</gene>
<evidence type="ECO:0000313" key="5">
    <source>
        <dbReference type="EMBL" id="THU40550.1"/>
    </source>
</evidence>
<evidence type="ECO:0000256" key="1">
    <source>
        <dbReference type="ARBA" id="ARBA00001947"/>
    </source>
</evidence>
<dbReference type="PANTHER" id="PTHR43462">
    <property type="entry name" value="ALANYL-TRNA EDITING PROTEIN"/>
    <property type="match status" value="1"/>
</dbReference>
<dbReference type="AlphaFoldDB" id="A0A4S8HY16"/>
<evidence type="ECO:0000259" key="4">
    <source>
        <dbReference type="SMART" id="SM00863"/>
    </source>
</evidence>
<dbReference type="Pfam" id="PF07973">
    <property type="entry name" value="tRNA_SAD"/>
    <property type="match status" value="1"/>
</dbReference>
<dbReference type="InterPro" id="IPR009000">
    <property type="entry name" value="Transl_B-barrel_sf"/>
</dbReference>
<dbReference type="SUPFAM" id="SSF50447">
    <property type="entry name" value="Translation proteins"/>
    <property type="match status" value="1"/>
</dbReference>